<gene>
    <name evidence="1" type="ORF">EB241_17120</name>
</gene>
<name>A0A3N6S7M1_9GAMM</name>
<dbReference type="EMBL" id="RHHM01000014">
    <property type="protein sequence ID" value="RQM37120.1"/>
    <property type="molecule type" value="Genomic_DNA"/>
</dbReference>
<organism evidence="1 2">
    <name type="scientific">Erwinia psidii</name>
    <dbReference type="NCBI Taxonomy" id="69224"/>
    <lineage>
        <taxon>Bacteria</taxon>
        <taxon>Pseudomonadati</taxon>
        <taxon>Pseudomonadota</taxon>
        <taxon>Gammaproteobacteria</taxon>
        <taxon>Enterobacterales</taxon>
        <taxon>Erwiniaceae</taxon>
        <taxon>Erwinia</taxon>
    </lineage>
</organism>
<dbReference type="Proteomes" id="UP000279457">
    <property type="component" value="Unassembled WGS sequence"/>
</dbReference>
<evidence type="ECO:0000313" key="2">
    <source>
        <dbReference type="Proteomes" id="UP000279457"/>
    </source>
</evidence>
<protein>
    <submittedName>
        <fullName evidence="1">Uncharacterized protein</fullName>
    </submittedName>
</protein>
<accession>A0A3N6S7M1</accession>
<evidence type="ECO:0000313" key="1">
    <source>
        <dbReference type="EMBL" id="RQM37120.1"/>
    </source>
</evidence>
<sequence>MEISGLETINSGIKLSFFSRRDCQKTFVTLRFLLRSDPEKIFRVPPVGWRFRLIVGINQNQSVINVYRVRAE</sequence>
<proteinExistence type="predicted"/>
<reference evidence="1 2" key="1">
    <citation type="submission" date="2018-10" db="EMBL/GenBank/DDBJ databases">
        <title>Draft genome sequence for the type isolate of Erwinia psidii, agent causal of bacterial blight in guava (Psidium guajava) and wilt and die-back of Eucalyptus spp.</title>
        <authorList>
            <person name="Hermenegildo P.S."/>
            <person name="Santos S.A."/>
            <person name="Guimaraes L.M.S."/>
            <person name="Vidigal P.M.P."/>
            <person name="Pereira I.C."/>
            <person name="Badel J.L."/>
            <person name="Alfenas-Zerbini P."/>
            <person name="Ferreira M.A.S.V."/>
            <person name="Alfenas A.C."/>
        </authorList>
    </citation>
    <scope>NUCLEOTIDE SEQUENCE [LARGE SCALE GENOMIC DNA]</scope>
    <source>
        <strain evidence="1 2">IBSBF 435</strain>
    </source>
</reference>
<comment type="caution">
    <text evidence="1">The sequence shown here is derived from an EMBL/GenBank/DDBJ whole genome shotgun (WGS) entry which is preliminary data.</text>
</comment>
<dbReference type="AlphaFoldDB" id="A0A3N6S7M1"/>
<keyword evidence="2" id="KW-1185">Reference proteome</keyword>